<gene>
    <name evidence="1" type="ORF">DHEL01_v207454</name>
</gene>
<accession>A0A2P5HVA4</accession>
<protein>
    <submittedName>
        <fullName evidence="1">Uncharacterized protein</fullName>
    </submittedName>
</protein>
<evidence type="ECO:0000313" key="1">
    <source>
        <dbReference type="EMBL" id="POS74156.1"/>
    </source>
</evidence>
<sequence>MHTCLAQAAAALRLGRNVVVYGIASDGLDFRSLEQTLGHDVEYDGYFSTGGITRDVNLDAENTPMFFPQTFKPKPALVFIEPCAFSTALPLVNVGMVVSIVTKLPRMAYDDQLHLVALSSGARSLHSQRWTGQVRDTQGFAETTLFIEIVDLDEGGHLQRTKERMLTSRMAPMILCEGALIWCTCGRISGHCLQPFASFWGCGEPVDLAVRLQSMGLVERQRSGYINNYGFVFTSRGERAESLIRYEPTLTLEAATALAGIDMKIVSKRVARSILRLSFMKEMSGSFIQEGPMHLQDHDAFKAFLRGVPQDAEQGGPERNSASRGLIWLIWTDFEMYSHRLGVSRSEMTLSIANQNDGRTSVSGLMLFDYSVCQELIGDLEAEDADPLQIKVRDY</sequence>
<comment type="caution">
    <text evidence="1">The sequence shown here is derived from an EMBL/GenBank/DDBJ whole genome shotgun (WGS) entry which is preliminary data.</text>
</comment>
<keyword evidence="2" id="KW-1185">Reference proteome</keyword>
<proteinExistence type="predicted"/>
<dbReference type="InParanoid" id="A0A2P5HVA4"/>
<dbReference type="EMBL" id="MAVT02000675">
    <property type="protein sequence ID" value="POS74156.1"/>
    <property type="molecule type" value="Genomic_DNA"/>
</dbReference>
<dbReference type="OrthoDB" id="5239958at2759"/>
<name>A0A2P5HVA4_DIAHE</name>
<evidence type="ECO:0000313" key="2">
    <source>
        <dbReference type="Proteomes" id="UP000094444"/>
    </source>
</evidence>
<dbReference type="AlphaFoldDB" id="A0A2P5HVA4"/>
<reference evidence="1" key="1">
    <citation type="submission" date="2017-09" db="EMBL/GenBank/DDBJ databases">
        <title>Polyketide synthases of a Diaporthe helianthi virulent isolate.</title>
        <authorList>
            <person name="Baroncelli R."/>
        </authorList>
    </citation>
    <scope>NUCLEOTIDE SEQUENCE [LARGE SCALE GENOMIC DNA]</scope>
    <source>
        <strain evidence="1">7/96</strain>
    </source>
</reference>
<dbReference type="Proteomes" id="UP000094444">
    <property type="component" value="Unassembled WGS sequence"/>
</dbReference>
<organism evidence="1 2">
    <name type="scientific">Diaporthe helianthi</name>
    <dbReference type="NCBI Taxonomy" id="158607"/>
    <lineage>
        <taxon>Eukaryota</taxon>
        <taxon>Fungi</taxon>
        <taxon>Dikarya</taxon>
        <taxon>Ascomycota</taxon>
        <taxon>Pezizomycotina</taxon>
        <taxon>Sordariomycetes</taxon>
        <taxon>Sordariomycetidae</taxon>
        <taxon>Diaporthales</taxon>
        <taxon>Diaporthaceae</taxon>
        <taxon>Diaporthe</taxon>
    </lineage>
</organism>